<keyword evidence="1" id="KW-0175">Coiled coil</keyword>
<dbReference type="AlphaFoldDB" id="A0AAV1DNL1"/>
<keyword evidence="3" id="KW-1185">Reference proteome</keyword>
<evidence type="ECO:0000313" key="2">
    <source>
        <dbReference type="EMBL" id="CAI9109475.1"/>
    </source>
</evidence>
<evidence type="ECO:0000313" key="3">
    <source>
        <dbReference type="Proteomes" id="UP001161247"/>
    </source>
</evidence>
<accession>A0AAV1DNL1</accession>
<sequence>MSLMSDLSRFPSIPGMVPTRRVNLRLQAGIATIKCKSADSGEIKGAKYLLREAKKQLDKAEKELMRKRKMTDDLSLKDYDWDQCLKKMVEKPQGEVEKYKKKVQAQIDRLAKLGIDVSGS</sequence>
<dbReference type="Proteomes" id="UP001161247">
    <property type="component" value="Chromosome 6"/>
</dbReference>
<dbReference type="EMBL" id="OX459123">
    <property type="protein sequence ID" value="CAI9109475.1"/>
    <property type="molecule type" value="Genomic_DNA"/>
</dbReference>
<name>A0AAV1DNL1_OLDCO</name>
<reference evidence="2" key="1">
    <citation type="submission" date="2023-03" db="EMBL/GenBank/DDBJ databases">
        <authorList>
            <person name="Julca I."/>
        </authorList>
    </citation>
    <scope>NUCLEOTIDE SEQUENCE</scope>
</reference>
<feature type="coiled-coil region" evidence="1">
    <location>
        <begin position="43"/>
        <end position="77"/>
    </location>
</feature>
<evidence type="ECO:0000256" key="1">
    <source>
        <dbReference type="SAM" id="Coils"/>
    </source>
</evidence>
<protein>
    <submittedName>
        <fullName evidence="2">OLC1v1009297C1</fullName>
    </submittedName>
</protein>
<gene>
    <name evidence="2" type="ORF">OLC1_LOCUS17372</name>
</gene>
<proteinExistence type="predicted"/>
<organism evidence="2 3">
    <name type="scientific">Oldenlandia corymbosa var. corymbosa</name>
    <dbReference type="NCBI Taxonomy" id="529605"/>
    <lineage>
        <taxon>Eukaryota</taxon>
        <taxon>Viridiplantae</taxon>
        <taxon>Streptophyta</taxon>
        <taxon>Embryophyta</taxon>
        <taxon>Tracheophyta</taxon>
        <taxon>Spermatophyta</taxon>
        <taxon>Magnoliopsida</taxon>
        <taxon>eudicotyledons</taxon>
        <taxon>Gunneridae</taxon>
        <taxon>Pentapetalae</taxon>
        <taxon>asterids</taxon>
        <taxon>lamiids</taxon>
        <taxon>Gentianales</taxon>
        <taxon>Rubiaceae</taxon>
        <taxon>Rubioideae</taxon>
        <taxon>Spermacoceae</taxon>
        <taxon>Hedyotis-Oldenlandia complex</taxon>
        <taxon>Oldenlandia</taxon>
    </lineage>
</organism>